<dbReference type="Proteomes" id="UP000019591">
    <property type="component" value="Chromosome"/>
</dbReference>
<evidence type="ECO:0000313" key="2">
    <source>
        <dbReference type="EMBL" id="AHM56388.1"/>
    </source>
</evidence>
<reference evidence="2 3" key="1">
    <citation type="journal article" date="2014" name="Genome Announc.">
        <title>Complete Genome Sequence of Amino Acid-Utilizing Eubacterium acidaminophilum al-2 (DSM 3953).</title>
        <authorList>
            <person name="Poehlein A."/>
            <person name="Andreesen J.R."/>
            <person name="Daniel R."/>
        </authorList>
    </citation>
    <scope>NUCLEOTIDE SEQUENCE [LARGE SCALE GENOMIC DNA]</scope>
    <source>
        <strain evidence="2 3">DSM 3953</strain>
    </source>
</reference>
<dbReference type="EMBL" id="CP007452">
    <property type="protein sequence ID" value="AHM56388.1"/>
    <property type="molecule type" value="Genomic_DNA"/>
</dbReference>
<dbReference type="AlphaFoldDB" id="W8TEX9"/>
<organism evidence="2 3">
    <name type="scientific">Peptoclostridium acidaminophilum DSM 3953</name>
    <dbReference type="NCBI Taxonomy" id="1286171"/>
    <lineage>
        <taxon>Bacteria</taxon>
        <taxon>Bacillati</taxon>
        <taxon>Bacillota</taxon>
        <taxon>Clostridia</taxon>
        <taxon>Peptostreptococcales</taxon>
        <taxon>Peptoclostridiaceae</taxon>
        <taxon>Peptoclostridium</taxon>
    </lineage>
</organism>
<name>W8TEX9_PEPAC</name>
<protein>
    <submittedName>
        <fullName evidence="2">Uncharacterized protein</fullName>
    </submittedName>
</protein>
<feature type="compositionally biased region" description="Basic and acidic residues" evidence="1">
    <location>
        <begin position="170"/>
        <end position="191"/>
    </location>
</feature>
<proteinExistence type="predicted"/>
<dbReference type="PATRIC" id="fig|1286171.3.peg.1041"/>
<evidence type="ECO:0000313" key="3">
    <source>
        <dbReference type="Proteomes" id="UP000019591"/>
    </source>
</evidence>
<evidence type="ECO:0000256" key="1">
    <source>
        <dbReference type="SAM" id="MobiDB-lite"/>
    </source>
</evidence>
<feature type="region of interest" description="Disordered" evidence="1">
    <location>
        <begin position="155"/>
        <end position="191"/>
    </location>
</feature>
<feature type="compositionally biased region" description="Basic and acidic residues" evidence="1">
    <location>
        <begin position="305"/>
        <end position="315"/>
    </location>
</feature>
<dbReference type="STRING" id="1286171.EAL2_c10900"/>
<keyword evidence="3" id="KW-1185">Reference proteome</keyword>
<dbReference type="OrthoDB" id="1258529at2"/>
<dbReference type="RefSeq" id="WP_025435396.1">
    <property type="nucleotide sequence ID" value="NZ_CP007452.1"/>
</dbReference>
<dbReference type="HOGENOM" id="CLU_882088_0_0_9"/>
<accession>W8TEX9</accession>
<dbReference type="eggNOG" id="COG3935">
    <property type="taxonomic scope" value="Bacteria"/>
</dbReference>
<dbReference type="KEGG" id="eac:EAL2_c10900"/>
<sequence length="315" mass="37160">MKKLKRVVIKEELVTLTGDFRLGVVLGQMIYWSEKVSDLDKYILEEKERCMKFATSDQDIPNIELANGWVYKKAEELSEETMMGVQPKAMREYLKKLVDKGWLDERRNPKIKMDRILQYRVNLLKIQKDLMELGFSLDGYAINLNDFVDSEEKNESVTEGDLDNSNCLKENSKREKENRKGEKEARKGEKERAIPEITTEITNNKIYRVFDHYQKTFEGIYEIRMLSESRRAKIKARLKTYTPEELIKAIDNIRNSPWHMGGNPSSKFYATPEFIFRSDEMIEGWIQNKPQKQIERQSDSSNQQGERDSNRYKKL</sequence>
<feature type="region of interest" description="Disordered" evidence="1">
    <location>
        <begin position="290"/>
        <end position="315"/>
    </location>
</feature>
<gene>
    <name evidence="2" type="ORF">EAL2_c10900</name>
</gene>